<dbReference type="AlphaFoldDB" id="A0A9X3X8D3"/>
<keyword evidence="3" id="KW-1185">Reference proteome</keyword>
<feature type="domain" description="LysM" evidence="1">
    <location>
        <begin position="6"/>
        <end position="56"/>
    </location>
</feature>
<sequence>MPQPPQRYTVRRGDTLGRIAARFDVSVGALVDANAATYPSLRTNPGFVRIGWGLEIPTEGGPNDRILFVGMNPGAVVEHRALASTGVDVVPVLDSPEGDDRLRVAGVVHDLSTEEGALGFARTLSMSPDQTAAIARVLIDAPPDARDELGRMAEVWAEAEKGRSIPARLVLSGHSVGAGVWGDENGTLTLDAIGELATAMPRAARAIEDVHVSGCYSGGRYALLRLQAIFPHVATIWAYAGSAPGAESGATTHEALWERATRGRAETIDRSIAEDTRKGENVVVWSRVTGLDDGNSARPLESLRIDLAYFEPLQALYDSGDLVVDDPQSGQLRDYYDALHALLAHPDVPADERAALSARRDHTVRLLYYRRTVAPRFAAHHAEVIRDGYRSLGLPAVDYSVLSRRDALAQIEAFSSRARAAGAPEAAVVLANLLERGLRDLDPAVIPDGWV</sequence>
<organism evidence="2 3">
    <name type="scientific">Polyangium jinanense</name>
    <dbReference type="NCBI Taxonomy" id="2829994"/>
    <lineage>
        <taxon>Bacteria</taxon>
        <taxon>Pseudomonadati</taxon>
        <taxon>Myxococcota</taxon>
        <taxon>Polyangia</taxon>
        <taxon>Polyangiales</taxon>
        <taxon>Polyangiaceae</taxon>
        <taxon>Polyangium</taxon>
    </lineage>
</organism>
<dbReference type="EMBL" id="JAGTJJ010000013">
    <property type="protein sequence ID" value="MDC3983351.1"/>
    <property type="molecule type" value="Genomic_DNA"/>
</dbReference>
<gene>
    <name evidence="2" type="ORF">KEG57_22770</name>
</gene>
<evidence type="ECO:0000313" key="3">
    <source>
        <dbReference type="Proteomes" id="UP001151081"/>
    </source>
</evidence>
<accession>A0A9X3X8D3</accession>
<dbReference type="Proteomes" id="UP001151081">
    <property type="component" value="Unassembled WGS sequence"/>
</dbReference>
<dbReference type="SUPFAM" id="SSF54106">
    <property type="entry name" value="LysM domain"/>
    <property type="match status" value="1"/>
</dbReference>
<dbReference type="PROSITE" id="PS51782">
    <property type="entry name" value="LYSM"/>
    <property type="match status" value="1"/>
</dbReference>
<comment type="caution">
    <text evidence="2">The sequence shown here is derived from an EMBL/GenBank/DDBJ whole genome shotgun (WGS) entry which is preliminary data.</text>
</comment>
<dbReference type="RefSeq" id="WP_272423536.1">
    <property type="nucleotide sequence ID" value="NZ_JAGTJJ010000013.1"/>
</dbReference>
<dbReference type="Pfam" id="PF01476">
    <property type="entry name" value="LysM"/>
    <property type="match status" value="1"/>
</dbReference>
<dbReference type="SMART" id="SM00257">
    <property type="entry name" value="LysM"/>
    <property type="match status" value="1"/>
</dbReference>
<evidence type="ECO:0000313" key="2">
    <source>
        <dbReference type="EMBL" id="MDC3983351.1"/>
    </source>
</evidence>
<evidence type="ECO:0000259" key="1">
    <source>
        <dbReference type="PROSITE" id="PS51782"/>
    </source>
</evidence>
<reference evidence="2 3" key="1">
    <citation type="submission" date="2021-04" db="EMBL/GenBank/DDBJ databases">
        <title>Genome analysis of Polyangium sp.</title>
        <authorList>
            <person name="Li Y."/>
            <person name="Wang J."/>
        </authorList>
    </citation>
    <scope>NUCLEOTIDE SEQUENCE [LARGE SCALE GENOMIC DNA]</scope>
    <source>
        <strain evidence="2 3">SDU14</strain>
    </source>
</reference>
<dbReference type="InterPro" id="IPR036779">
    <property type="entry name" value="LysM_dom_sf"/>
</dbReference>
<dbReference type="InterPro" id="IPR018392">
    <property type="entry name" value="LysM"/>
</dbReference>
<dbReference type="Gene3D" id="3.10.350.10">
    <property type="entry name" value="LysM domain"/>
    <property type="match status" value="1"/>
</dbReference>
<protein>
    <submittedName>
        <fullName evidence="2">LysM peptidoglycan-binding domain-containing protein</fullName>
    </submittedName>
</protein>
<proteinExistence type="predicted"/>
<name>A0A9X3X8D3_9BACT</name>
<dbReference type="CDD" id="cd00118">
    <property type="entry name" value="LysM"/>
    <property type="match status" value="1"/>
</dbReference>